<evidence type="ECO:0000259" key="1">
    <source>
        <dbReference type="Pfam" id="PF04230"/>
    </source>
</evidence>
<evidence type="ECO:0000313" key="2">
    <source>
        <dbReference type="EMBL" id="KJD35919.1"/>
    </source>
</evidence>
<name>A0A0D7W9Z5_9FLAO</name>
<dbReference type="PATRIC" id="fig|1435349.4.peg.2858"/>
<dbReference type="Pfam" id="PF04230">
    <property type="entry name" value="PS_pyruv_trans"/>
    <property type="match status" value="1"/>
</dbReference>
<protein>
    <submittedName>
        <fullName evidence="2">Exosortase</fullName>
    </submittedName>
</protein>
<comment type="caution">
    <text evidence="2">The sequence shown here is derived from an EMBL/GenBank/DDBJ whole genome shotgun (WGS) entry which is preliminary data.</text>
</comment>
<evidence type="ECO:0000313" key="3">
    <source>
        <dbReference type="Proteomes" id="UP000032578"/>
    </source>
</evidence>
<proteinExistence type="predicted"/>
<feature type="domain" description="Polysaccharide pyruvyl transferase" evidence="1">
    <location>
        <begin position="88"/>
        <end position="202"/>
    </location>
</feature>
<organism evidence="2 3">
    <name type="scientific">Neotamlana sedimentorum</name>
    <dbReference type="NCBI Taxonomy" id="1435349"/>
    <lineage>
        <taxon>Bacteria</taxon>
        <taxon>Pseudomonadati</taxon>
        <taxon>Bacteroidota</taxon>
        <taxon>Flavobacteriia</taxon>
        <taxon>Flavobacteriales</taxon>
        <taxon>Flavobacteriaceae</taxon>
        <taxon>Neotamlana</taxon>
    </lineage>
</organism>
<accession>A0A0D7W9Z5</accession>
<gene>
    <name evidence="2" type="ORF">PW52_09355</name>
</gene>
<dbReference type="InterPro" id="IPR007345">
    <property type="entry name" value="Polysacch_pyruvyl_Trfase"/>
</dbReference>
<reference evidence="2 3" key="1">
    <citation type="submission" date="2014-11" db="EMBL/GenBank/DDBJ databases">
        <title>Tamlana sedimentorum sp. nov., isolated from shallow sand sediments of the Sea of Japan.</title>
        <authorList>
            <person name="Romanenko L.A."/>
        </authorList>
    </citation>
    <scope>NUCLEOTIDE SEQUENCE [LARGE SCALE GENOMIC DNA]</scope>
    <source>
        <strain evidence="2 3">JCM 19808</strain>
    </source>
</reference>
<dbReference type="Proteomes" id="UP000032578">
    <property type="component" value="Unassembled WGS sequence"/>
</dbReference>
<dbReference type="OrthoDB" id="9803627at2"/>
<keyword evidence="3" id="KW-1185">Reference proteome</keyword>
<sequence length="277" mass="31693">MSSSKNIRLFWWNEIKMQGKAKENYGDLLGKYLVEKISEKQAVWVKPKTFSIVNFFKPIYVTIGSILTNVTSNCIVWGSGIVSKAYPVENAKFLAVRGPQTRHFLIDKGYHVPEVYGDPALLLPKYYNPKIEKKYKFGIIPHYNDFNKVKDFYSDVSEVLLIDLMTNNIEETTNQFLACDKIVSSSLHGIIVAHAYGIPAVWQKFSDDVFGDDIKYKDYFESVLIESYKPEIVNTKMTTPDLENLFTNKQALPNAELVDDLCNKLMAVCPFKKEVNV</sequence>
<dbReference type="RefSeq" id="WP_044632649.1">
    <property type="nucleotide sequence ID" value="NZ_JTDW01000005.1"/>
</dbReference>
<dbReference type="AlphaFoldDB" id="A0A0D7W9Z5"/>
<dbReference type="STRING" id="1435349.PW52_09355"/>
<dbReference type="EMBL" id="JTDW01000005">
    <property type="protein sequence ID" value="KJD35919.1"/>
    <property type="molecule type" value="Genomic_DNA"/>
</dbReference>